<dbReference type="GO" id="GO:0016747">
    <property type="term" value="F:acyltransferase activity, transferring groups other than amino-acyl groups"/>
    <property type="evidence" value="ECO:0007669"/>
    <property type="project" value="InterPro"/>
</dbReference>
<dbReference type="PANTHER" id="PTHR43415">
    <property type="entry name" value="SPERMIDINE N(1)-ACETYLTRANSFERASE"/>
    <property type="match status" value="1"/>
</dbReference>
<accession>M8DCM3</accession>
<protein>
    <submittedName>
        <fullName evidence="2">Acetyltransferase</fullName>
    </submittedName>
</protein>
<dbReference type="InterPro" id="IPR000182">
    <property type="entry name" value="GNAT_dom"/>
</dbReference>
<dbReference type="GeneID" id="89497994"/>
<dbReference type="Pfam" id="PF13302">
    <property type="entry name" value="Acetyltransf_3"/>
    <property type="match status" value="1"/>
</dbReference>
<evidence type="ECO:0000313" key="3">
    <source>
        <dbReference type="Proteomes" id="UP000012081"/>
    </source>
</evidence>
<dbReference type="AlphaFoldDB" id="M8DCM3"/>
<dbReference type="InterPro" id="IPR016181">
    <property type="entry name" value="Acyl_CoA_acyltransferase"/>
</dbReference>
<comment type="caution">
    <text evidence="2">The sequence shown here is derived from an EMBL/GenBank/DDBJ whole genome shotgun (WGS) entry which is preliminary data.</text>
</comment>
<dbReference type="EMBL" id="APBN01000009">
    <property type="protein sequence ID" value="EMT51188.1"/>
    <property type="molecule type" value="Genomic_DNA"/>
</dbReference>
<dbReference type="PROSITE" id="PS51186">
    <property type="entry name" value="GNAT"/>
    <property type="match status" value="1"/>
</dbReference>
<dbReference type="OrthoDB" id="9795206at2"/>
<proteinExistence type="predicted"/>
<keyword evidence="2" id="KW-0808">Transferase</keyword>
<sequence length="193" mass="22420">MHTSANKPVRFLEGERVYLRPVELADTDLYFGTLFHPETRRLTGTQRSFTREQIHRYLDAKSQDSSNLLLLIALRDNDEVIGDIALQSIDPVNRNCNIRIAINELQHQSKGFGSEAMRLLLGYGFGILNLHRIELNVFSYNERAIRAYEKIGFKQEGVQREALYYHHQYHDSVMMSMLAREYREKYGAPTPQA</sequence>
<dbReference type="STRING" id="1300222.I532_18247"/>
<evidence type="ECO:0000313" key="2">
    <source>
        <dbReference type="EMBL" id="EMT51188.1"/>
    </source>
</evidence>
<evidence type="ECO:0000259" key="1">
    <source>
        <dbReference type="PROSITE" id="PS51186"/>
    </source>
</evidence>
<name>M8DCM3_9BACL</name>
<keyword evidence="3" id="KW-1185">Reference proteome</keyword>
<dbReference type="PANTHER" id="PTHR43415:SF3">
    <property type="entry name" value="GNAT-FAMILY ACETYLTRANSFERASE"/>
    <property type="match status" value="1"/>
</dbReference>
<dbReference type="Gene3D" id="3.40.630.30">
    <property type="match status" value="1"/>
</dbReference>
<gene>
    <name evidence="2" type="ORF">I532_18247</name>
</gene>
<dbReference type="Proteomes" id="UP000012081">
    <property type="component" value="Unassembled WGS sequence"/>
</dbReference>
<dbReference type="SUPFAM" id="SSF55729">
    <property type="entry name" value="Acyl-CoA N-acyltransferases (Nat)"/>
    <property type="match status" value="1"/>
</dbReference>
<dbReference type="PATRIC" id="fig|1300222.3.peg.3826"/>
<organism evidence="2 3">
    <name type="scientific">Brevibacillus borstelensis AK1</name>
    <dbReference type="NCBI Taxonomy" id="1300222"/>
    <lineage>
        <taxon>Bacteria</taxon>
        <taxon>Bacillati</taxon>
        <taxon>Bacillota</taxon>
        <taxon>Bacilli</taxon>
        <taxon>Bacillales</taxon>
        <taxon>Paenibacillaceae</taxon>
        <taxon>Brevibacillus</taxon>
    </lineage>
</organism>
<reference evidence="2 3" key="1">
    <citation type="submission" date="2013-03" db="EMBL/GenBank/DDBJ databases">
        <title>Assembly of a new bacterial strain Brevibacillus borstelensis AK1.</title>
        <authorList>
            <person name="Rajan I."/>
            <person name="PoliReddy D."/>
            <person name="Sugumar T."/>
            <person name="Rathinam K."/>
            <person name="Alqarawi S."/>
            <person name="Khalil A.B."/>
            <person name="Sivakumar N."/>
        </authorList>
    </citation>
    <scope>NUCLEOTIDE SEQUENCE [LARGE SCALE GENOMIC DNA]</scope>
    <source>
        <strain evidence="2 3">AK1</strain>
    </source>
</reference>
<feature type="domain" description="N-acetyltransferase" evidence="1">
    <location>
        <begin position="17"/>
        <end position="180"/>
    </location>
</feature>
<dbReference type="RefSeq" id="WP_003390011.1">
    <property type="nucleotide sequence ID" value="NZ_APBN01000009.1"/>
</dbReference>